<dbReference type="Proteomes" id="UP000198510">
    <property type="component" value="Unassembled WGS sequence"/>
</dbReference>
<gene>
    <name evidence="3" type="ORF">SAMN05421823_10466</name>
</gene>
<protein>
    <submittedName>
        <fullName evidence="3">Uncharacterized protein</fullName>
    </submittedName>
</protein>
<dbReference type="STRING" id="1075417.SAMN05421823_10466"/>
<evidence type="ECO:0000313" key="3">
    <source>
        <dbReference type="EMBL" id="SDK98433.1"/>
    </source>
</evidence>
<accession>A0A1G9GDS8</accession>
<organism evidence="3 4">
    <name type="scientific">Catalinimonas alkaloidigena</name>
    <dbReference type="NCBI Taxonomy" id="1075417"/>
    <lineage>
        <taxon>Bacteria</taxon>
        <taxon>Pseudomonadati</taxon>
        <taxon>Bacteroidota</taxon>
        <taxon>Cytophagia</taxon>
        <taxon>Cytophagales</taxon>
        <taxon>Catalimonadaceae</taxon>
        <taxon>Catalinimonas</taxon>
    </lineage>
</organism>
<keyword evidence="2" id="KW-1133">Transmembrane helix</keyword>
<evidence type="ECO:0000313" key="4">
    <source>
        <dbReference type="Proteomes" id="UP000198510"/>
    </source>
</evidence>
<evidence type="ECO:0000256" key="1">
    <source>
        <dbReference type="SAM" id="MobiDB-lite"/>
    </source>
</evidence>
<name>A0A1G9GDS8_9BACT</name>
<evidence type="ECO:0000256" key="2">
    <source>
        <dbReference type="SAM" id="Phobius"/>
    </source>
</evidence>
<feature type="transmembrane region" description="Helical" evidence="2">
    <location>
        <begin position="260"/>
        <end position="282"/>
    </location>
</feature>
<keyword evidence="2" id="KW-0472">Membrane</keyword>
<dbReference type="RefSeq" id="WP_089681851.1">
    <property type="nucleotide sequence ID" value="NZ_FNFO01000004.1"/>
</dbReference>
<dbReference type="EMBL" id="FNFO01000004">
    <property type="protein sequence ID" value="SDK98433.1"/>
    <property type="molecule type" value="Genomic_DNA"/>
</dbReference>
<keyword evidence="4" id="KW-1185">Reference proteome</keyword>
<reference evidence="3 4" key="1">
    <citation type="submission" date="2016-10" db="EMBL/GenBank/DDBJ databases">
        <authorList>
            <person name="de Groot N.N."/>
        </authorList>
    </citation>
    <scope>NUCLEOTIDE SEQUENCE [LARGE SCALE GENOMIC DNA]</scope>
    <source>
        <strain evidence="3 4">DSM 25186</strain>
    </source>
</reference>
<feature type="region of interest" description="Disordered" evidence="1">
    <location>
        <begin position="294"/>
        <end position="318"/>
    </location>
</feature>
<dbReference type="AlphaFoldDB" id="A0A1G9GDS8"/>
<proteinExistence type="predicted"/>
<keyword evidence="2" id="KW-0812">Transmembrane</keyword>
<dbReference type="OrthoDB" id="6286374at2"/>
<feature type="transmembrane region" description="Helical" evidence="2">
    <location>
        <begin position="158"/>
        <end position="175"/>
    </location>
</feature>
<sequence>MFSLHTLEVVTGLIFIYLLLSLLATNLNEIITNALSLRGKTLHRAISVMLDDPGFSELSAAFYRLPLIKRFADRGDRGKPEYITKNNFSRALLHLLQEREPGKDLRKALQNLPDGETKQLLLSFYEEVQGDYDAFRASLEIWFDEMMDRTSGWYKRKVQVILFSIGMGIALVFNADTLQMTRTLSSDPEALRQIMIMAETFRQDPPPTLRKAAVDSTNLLVYQKAQELLHEQVEPVRNMLGMGWTAERWAFWQKGKIDKILLQLLGWMVTALAISLGAPFWFDLLKRIMTLRGSGTPPAEKRPPDVATPASPASRPKR</sequence>
<feature type="transmembrane region" description="Helical" evidence="2">
    <location>
        <begin position="12"/>
        <end position="31"/>
    </location>
</feature>